<evidence type="ECO:0000256" key="1">
    <source>
        <dbReference type="SAM" id="Phobius"/>
    </source>
</evidence>
<sequence length="97" mass="10811">MSIPTPQARTTPQFYLQSIIAFAVSTIGVTAGIAYLPVDLWMRAFLGMSVLFVITATFTLAKCVRDRQEDVLAAEQAQYYQQLPIWNGAEQQPAQRS</sequence>
<name>A0A7Z0JE97_9ACTN</name>
<organism evidence="3 4">
    <name type="scientific">Nocardiopsis aegyptia</name>
    <dbReference type="NCBI Taxonomy" id="220378"/>
    <lineage>
        <taxon>Bacteria</taxon>
        <taxon>Bacillati</taxon>
        <taxon>Actinomycetota</taxon>
        <taxon>Actinomycetes</taxon>
        <taxon>Streptosporangiales</taxon>
        <taxon>Nocardiopsidaceae</taxon>
        <taxon>Nocardiopsis</taxon>
    </lineage>
</organism>
<evidence type="ECO:0000259" key="2">
    <source>
        <dbReference type="Pfam" id="PF05360"/>
    </source>
</evidence>
<dbReference type="RefSeq" id="WP_179829366.1">
    <property type="nucleotide sequence ID" value="NZ_JACCFS010000001.1"/>
</dbReference>
<protein>
    <recommendedName>
        <fullName evidence="2">YiaAB two helix domain-containing protein</fullName>
    </recommendedName>
</protein>
<feature type="transmembrane region" description="Helical" evidence="1">
    <location>
        <begin position="14"/>
        <end position="35"/>
    </location>
</feature>
<evidence type="ECO:0000313" key="3">
    <source>
        <dbReference type="EMBL" id="NYJ38194.1"/>
    </source>
</evidence>
<dbReference type="AlphaFoldDB" id="A0A7Z0JE97"/>
<dbReference type="EMBL" id="JACCFS010000001">
    <property type="protein sequence ID" value="NYJ38194.1"/>
    <property type="molecule type" value="Genomic_DNA"/>
</dbReference>
<dbReference type="Pfam" id="PF05360">
    <property type="entry name" value="YiaAB"/>
    <property type="match status" value="1"/>
</dbReference>
<dbReference type="InterPro" id="IPR038972">
    <property type="entry name" value="YiaA-like"/>
</dbReference>
<keyword evidence="1" id="KW-1133">Transmembrane helix</keyword>
<gene>
    <name evidence="3" type="ORF">HNR10_006075</name>
</gene>
<keyword evidence="1" id="KW-0472">Membrane</keyword>
<comment type="caution">
    <text evidence="3">The sequence shown here is derived from an EMBL/GenBank/DDBJ whole genome shotgun (WGS) entry which is preliminary data.</text>
</comment>
<feature type="domain" description="YiaAB two helix" evidence="2">
    <location>
        <begin position="14"/>
        <end position="66"/>
    </location>
</feature>
<dbReference type="GO" id="GO:0006974">
    <property type="term" value="P:DNA damage response"/>
    <property type="evidence" value="ECO:0007669"/>
    <property type="project" value="TreeGrafter"/>
</dbReference>
<keyword evidence="1" id="KW-0812">Transmembrane</keyword>
<accession>A0A7Z0JE97</accession>
<dbReference type="PANTHER" id="PTHR37290:SF1">
    <property type="entry name" value="INNER MEMBRANE PROTEIN YIAA"/>
    <property type="match status" value="1"/>
</dbReference>
<proteinExistence type="predicted"/>
<dbReference type="InterPro" id="IPR008024">
    <property type="entry name" value="YiaAB"/>
</dbReference>
<dbReference type="GO" id="GO:0005886">
    <property type="term" value="C:plasma membrane"/>
    <property type="evidence" value="ECO:0007669"/>
    <property type="project" value="TreeGrafter"/>
</dbReference>
<dbReference type="PANTHER" id="PTHR37290">
    <property type="entry name" value="INNER MEMBRANE PROTEIN YIAA-RELATED"/>
    <property type="match status" value="1"/>
</dbReference>
<dbReference type="Proteomes" id="UP000572051">
    <property type="component" value="Unassembled WGS sequence"/>
</dbReference>
<evidence type="ECO:0000313" key="4">
    <source>
        <dbReference type="Proteomes" id="UP000572051"/>
    </source>
</evidence>
<feature type="transmembrane region" description="Helical" evidence="1">
    <location>
        <begin position="41"/>
        <end position="61"/>
    </location>
</feature>
<reference evidence="3 4" key="1">
    <citation type="submission" date="2020-07" db="EMBL/GenBank/DDBJ databases">
        <title>Sequencing the genomes of 1000 actinobacteria strains.</title>
        <authorList>
            <person name="Klenk H.-P."/>
        </authorList>
    </citation>
    <scope>NUCLEOTIDE SEQUENCE [LARGE SCALE GENOMIC DNA]</scope>
    <source>
        <strain evidence="3 4">DSM 44442</strain>
    </source>
</reference>
<keyword evidence="4" id="KW-1185">Reference proteome</keyword>